<dbReference type="SMART" id="SM00432">
    <property type="entry name" value="MADS"/>
    <property type="match status" value="1"/>
</dbReference>
<keyword evidence="2" id="KW-0805">Transcription regulation</keyword>
<keyword evidence="5" id="KW-0539">Nucleus</keyword>
<proteinExistence type="predicted"/>
<dbReference type="Proteomes" id="UP001141806">
    <property type="component" value="Unassembled WGS sequence"/>
</dbReference>
<dbReference type="InterPro" id="IPR002100">
    <property type="entry name" value="TF_MADSbox"/>
</dbReference>
<evidence type="ECO:0000256" key="2">
    <source>
        <dbReference type="ARBA" id="ARBA00023015"/>
    </source>
</evidence>
<evidence type="ECO:0000313" key="8">
    <source>
        <dbReference type="EMBL" id="KAJ4957894.1"/>
    </source>
</evidence>
<keyword evidence="9" id="KW-1185">Reference proteome</keyword>
<organism evidence="8 9">
    <name type="scientific">Protea cynaroides</name>
    <dbReference type="NCBI Taxonomy" id="273540"/>
    <lineage>
        <taxon>Eukaryota</taxon>
        <taxon>Viridiplantae</taxon>
        <taxon>Streptophyta</taxon>
        <taxon>Embryophyta</taxon>
        <taxon>Tracheophyta</taxon>
        <taxon>Spermatophyta</taxon>
        <taxon>Magnoliopsida</taxon>
        <taxon>Proteales</taxon>
        <taxon>Proteaceae</taxon>
        <taxon>Protea</taxon>
    </lineage>
</organism>
<feature type="coiled-coil region" evidence="6">
    <location>
        <begin position="90"/>
        <end position="117"/>
    </location>
</feature>
<dbReference type="Gene3D" id="3.40.1810.10">
    <property type="entry name" value="Transcription factor, MADS-box"/>
    <property type="match status" value="1"/>
</dbReference>
<dbReference type="AlphaFoldDB" id="A0A9Q0H679"/>
<reference evidence="8" key="1">
    <citation type="journal article" date="2023" name="Plant J.">
        <title>The genome of the king protea, Protea cynaroides.</title>
        <authorList>
            <person name="Chang J."/>
            <person name="Duong T.A."/>
            <person name="Schoeman C."/>
            <person name="Ma X."/>
            <person name="Roodt D."/>
            <person name="Barker N."/>
            <person name="Li Z."/>
            <person name="Van de Peer Y."/>
            <person name="Mizrachi E."/>
        </authorList>
    </citation>
    <scope>NUCLEOTIDE SEQUENCE</scope>
    <source>
        <tissue evidence="8">Young leaves</tissue>
    </source>
</reference>
<keyword evidence="3" id="KW-0238">DNA-binding</keyword>
<sequence>MNIEFIADEKRRRTIFHNRVKGLKKKIYELSILSDVKACSIIYGPGRGRNTEHPVQPDIWPENQNHVCEILNQFLKYDVKERGKREMGIEELFKNQIKKVQAELDRLRRQNDQIKNPTWDIQLDHFSFKQLGNLSNQLDLKIELVKEKLLDRTDQQSLCAVKPLNQCFPIEGTVSDQLDLKLDEHVKQILFDRTEGHFSAPPNDVHQQPLSYGKPLNQCFPSNQLDSKLELMKQILFDDETEEEQLDFLEEAIREQLVILEEAIGYFSTPSNDMHQKPLSYGKSLNQCFPIDGTSVLDSVDCANFCTGTIGTDLPYTYAPSVDKFHHNSFMLPTMNHEFGFKNSGQDSPGYFIPANNQQMPWFFQNPPQFYDSMGSSITAAADSSHDNSSTLSCWDHEILFNNSSCQGGGSFFLDPSQSYDSMGFIAPESSHDNSSMFQQQATDIDIEALFKF</sequence>
<dbReference type="OrthoDB" id="601557at2759"/>
<comment type="caution">
    <text evidence="8">The sequence shown here is derived from an EMBL/GenBank/DDBJ whole genome shotgun (WGS) entry which is preliminary data.</text>
</comment>
<protein>
    <recommendedName>
        <fullName evidence="7">MADS-box domain-containing protein</fullName>
    </recommendedName>
</protein>
<evidence type="ECO:0000256" key="1">
    <source>
        <dbReference type="ARBA" id="ARBA00004123"/>
    </source>
</evidence>
<name>A0A9Q0H679_9MAGN</name>
<evidence type="ECO:0000259" key="7">
    <source>
        <dbReference type="PROSITE" id="PS50066"/>
    </source>
</evidence>
<dbReference type="PROSITE" id="PS50066">
    <property type="entry name" value="MADS_BOX_2"/>
    <property type="match status" value="1"/>
</dbReference>
<gene>
    <name evidence="8" type="ORF">NE237_025005</name>
</gene>
<evidence type="ECO:0000256" key="5">
    <source>
        <dbReference type="ARBA" id="ARBA00023242"/>
    </source>
</evidence>
<comment type="subcellular location">
    <subcellularLocation>
        <location evidence="1">Nucleus</location>
    </subcellularLocation>
</comment>
<keyword evidence="4" id="KW-0804">Transcription</keyword>
<evidence type="ECO:0000313" key="9">
    <source>
        <dbReference type="Proteomes" id="UP001141806"/>
    </source>
</evidence>
<dbReference type="GO" id="GO:0005634">
    <property type="term" value="C:nucleus"/>
    <property type="evidence" value="ECO:0007669"/>
    <property type="project" value="UniProtKB-SubCell"/>
</dbReference>
<evidence type="ECO:0000256" key="6">
    <source>
        <dbReference type="SAM" id="Coils"/>
    </source>
</evidence>
<dbReference type="GO" id="GO:0003677">
    <property type="term" value="F:DNA binding"/>
    <property type="evidence" value="ECO:0007669"/>
    <property type="project" value="UniProtKB-KW"/>
</dbReference>
<evidence type="ECO:0000256" key="4">
    <source>
        <dbReference type="ARBA" id="ARBA00023163"/>
    </source>
</evidence>
<dbReference type="InterPro" id="IPR036879">
    <property type="entry name" value="TF_MADSbox_sf"/>
</dbReference>
<dbReference type="Pfam" id="PF00319">
    <property type="entry name" value="SRF-TF"/>
    <property type="match status" value="1"/>
</dbReference>
<dbReference type="EMBL" id="JAMYWD010000010">
    <property type="protein sequence ID" value="KAJ4957894.1"/>
    <property type="molecule type" value="Genomic_DNA"/>
</dbReference>
<dbReference type="GO" id="GO:0046983">
    <property type="term" value="F:protein dimerization activity"/>
    <property type="evidence" value="ECO:0007669"/>
    <property type="project" value="InterPro"/>
</dbReference>
<evidence type="ECO:0000256" key="3">
    <source>
        <dbReference type="ARBA" id="ARBA00023125"/>
    </source>
</evidence>
<accession>A0A9Q0H679</accession>
<dbReference type="SUPFAM" id="SSF55455">
    <property type="entry name" value="SRF-like"/>
    <property type="match status" value="1"/>
</dbReference>
<feature type="domain" description="MADS-box" evidence="7">
    <location>
        <begin position="1"/>
        <end position="44"/>
    </location>
</feature>
<keyword evidence="6" id="KW-0175">Coiled coil</keyword>